<accession>A0A6A6EQ73</accession>
<protein>
    <recommendedName>
        <fullName evidence="2">DUF6594 domain-containing protein</fullName>
    </recommendedName>
</protein>
<feature type="transmembrane region" description="Helical" evidence="1">
    <location>
        <begin position="6"/>
        <end position="24"/>
    </location>
</feature>
<dbReference type="Proteomes" id="UP000800200">
    <property type="component" value="Unassembled WGS sequence"/>
</dbReference>
<keyword evidence="1" id="KW-0812">Transmembrane</keyword>
<feature type="domain" description="DUF6594" evidence="2">
    <location>
        <begin position="2"/>
        <end position="66"/>
    </location>
</feature>
<reference evidence="3" key="1">
    <citation type="journal article" date="2020" name="Stud. Mycol.">
        <title>101 Dothideomycetes genomes: a test case for predicting lifestyles and emergence of pathogens.</title>
        <authorList>
            <person name="Haridas S."/>
            <person name="Albert R."/>
            <person name="Binder M."/>
            <person name="Bloem J."/>
            <person name="Labutti K."/>
            <person name="Salamov A."/>
            <person name="Andreopoulos B."/>
            <person name="Baker S."/>
            <person name="Barry K."/>
            <person name="Bills G."/>
            <person name="Bluhm B."/>
            <person name="Cannon C."/>
            <person name="Castanera R."/>
            <person name="Culley D."/>
            <person name="Daum C."/>
            <person name="Ezra D."/>
            <person name="Gonzalez J."/>
            <person name="Henrissat B."/>
            <person name="Kuo A."/>
            <person name="Liang C."/>
            <person name="Lipzen A."/>
            <person name="Lutzoni F."/>
            <person name="Magnuson J."/>
            <person name="Mondo S."/>
            <person name="Nolan M."/>
            <person name="Ohm R."/>
            <person name="Pangilinan J."/>
            <person name="Park H.-J."/>
            <person name="Ramirez L."/>
            <person name="Alfaro M."/>
            <person name="Sun H."/>
            <person name="Tritt A."/>
            <person name="Yoshinaga Y."/>
            <person name="Zwiers L.-H."/>
            <person name="Turgeon B."/>
            <person name="Goodwin S."/>
            <person name="Spatafora J."/>
            <person name="Crous P."/>
            <person name="Grigoriev I."/>
        </authorList>
    </citation>
    <scope>NUCLEOTIDE SEQUENCE</scope>
    <source>
        <strain evidence="3">CBS 207.26</strain>
    </source>
</reference>
<feature type="transmembrane region" description="Helical" evidence="1">
    <location>
        <begin position="31"/>
        <end position="51"/>
    </location>
</feature>
<evidence type="ECO:0000313" key="3">
    <source>
        <dbReference type="EMBL" id="KAF2192858.1"/>
    </source>
</evidence>
<dbReference type="PANTHER" id="PTHR34502:SF4">
    <property type="entry name" value="DUF6594 DOMAIN-CONTAINING PROTEIN"/>
    <property type="match status" value="1"/>
</dbReference>
<proteinExistence type="predicted"/>
<evidence type="ECO:0000259" key="2">
    <source>
        <dbReference type="Pfam" id="PF20237"/>
    </source>
</evidence>
<dbReference type="PANTHER" id="PTHR34502">
    <property type="entry name" value="DUF6594 DOMAIN-CONTAINING PROTEIN-RELATED"/>
    <property type="match status" value="1"/>
</dbReference>
<name>A0A6A6EQ73_9PEZI</name>
<dbReference type="EMBL" id="ML994614">
    <property type="protein sequence ID" value="KAF2192858.1"/>
    <property type="molecule type" value="Genomic_DNA"/>
</dbReference>
<organism evidence="3 4">
    <name type="scientific">Zopfia rhizophila CBS 207.26</name>
    <dbReference type="NCBI Taxonomy" id="1314779"/>
    <lineage>
        <taxon>Eukaryota</taxon>
        <taxon>Fungi</taxon>
        <taxon>Dikarya</taxon>
        <taxon>Ascomycota</taxon>
        <taxon>Pezizomycotina</taxon>
        <taxon>Dothideomycetes</taxon>
        <taxon>Dothideomycetes incertae sedis</taxon>
        <taxon>Zopfiaceae</taxon>
        <taxon>Zopfia</taxon>
    </lineage>
</organism>
<evidence type="ECO:0000256" key="1">
    <source>
        <dbReference type="SAM" id="Phobius"/>
    </source>
</evidence>
<gene>
    <name evidence="3" type="ORF">K469DRAFT_552080</name>
</gene>
<dbReference type="Pfam" id="PF20237">
    <property type="entry name" value="DUF6594"/>
    <property type="match status" value="1"/>
</dbReference>
<keyword evidence="1" id="KW-1133">Transmembrane helix</keyword>
<feature type="non-terminal residue" evidence="3">
    <location>
        <position position="1"/>
    </location>
</feature>
<keyword evidence="1" id="KW-0472">Membrane</keyword>
<evidence type="ECO:0000313" key="4">
    <source>
        <dbReference type="Proteomes" id="UP000800200"/>
    </source>
</evidence>
<dbReference type="AlphaFoldDB" id="A0A6A6EQ73"/>
<sequence length="78" mass="8341">AVAIISTVVAAVLLIGAITSLYYLRRRASKVGMVVVFTVLFVLSVELLTSAKRQKIFAARAAYTAVHGVFVSGNLKDD</sequence>
<dbReference type="InterPro" id="IPR046529">
    <property type="entry name" value="DUF6594"/>
</dbReference>
<keyword evidence="4" id="KW-1185">Reference proteome</keyword>